<protein>
    <recommendedName>
        <fullName evidence="7">Protein kinase domain-containing protein</fullName>
    </recommendedName>
</protein>
<sequence>MTEAEGRATETLAIDIAVNDLVTIGPLIVVEMIETNDPAIATGVAVAAIGLVTVQVTETHPVTVVDEVMPNATIVDVIDVTTVVAGAVAMTAAGIVTSEPVASGSSYDAYPPPEPAGPWDPKAEAEKDESWARIYVSNLPNDVTTDELQSIFGGIGVIAKEKQKRGYKDQWESRNPLRAGGSVAPGDAEVEEAVAVAAGGALGAEAAVAETAATSSRIQTRSSQSHRGSREGGRPTCIEAIEATTVAIAVEVDIAMPPEDEKCLATDLRRPHVTIVDFETTEITLDPPTPATKAATAAITTLETTHLIAMMTTLDVEVAAAATDAATAAIANGPCPVRPPHKSNKVDKTKDLSDDSASHDDTIGSYEGVPGDVIDKRYEILRDAGLGTFGRVVLCKDLLSKNKDDIVALKVVRKVEKYSESAKIEANILKHVNDKDVRGDSLCVRMHRWFEFQGHVILVFEQLGGSLYDYLKQQDYKPFPLDSIRAYAWQLLTSLVSHSDHLKFLHHIKLIHTDLKPENILLVRDAACGGDRAKACQRKGYLVPPLHDQVKLIDFGGATYDDESKSGIINTRQYRSPEVMLGVGWSFPSDIWSAACIIAELYIGELLFVTHENLEHLALIEKCIGSFPADMVARADRQAQKYFTDHGALCWPQGAATRESVDHVRKMKSLEEIIDGGGDDDDGAHELLDLLTRMLAMDPTERVTAADALQHPFFKGVSLQTLHG</sequence>
<dbReference type="Proteomes" id="UP000266239">
    <property type="component" value="Unassembled WGS sequence"/>
</dbReference>
<dbReference type="AlphaFoldDB" id="A0A397AFZ7"/>
<dbReference type="PANTHER" id="PTHR45646">
    <property type="entry name" value="SERINE/THREONINE-PROTEIN KINASE DOA-RELATED"/>
    <property type="match status" value="1"/>
</dbReference>
<dbReference type="InterPro" id="IPR012677">
    <property type="entry name" value="Nucleotide-bd_a/b_plait_sf"/>
</dbReference>
<feature type="region of interest" description="Disordered" evidence="6">
    <location>
        <begin position="103"/>
        <end position="123"/>
    </location>
</feature>
<dbReference type="Gene3D" id="1.10.510.10">
    <property type="entry name" value="Transferase(Phosphotransferase) domain 1"/>
    <property type="match status" value="1"/>
</dbReference>
<feature type="compositionally biased region" description="Basic and acidic residues" evidence="6">
    <location>
        <begin position="344"/>
        <end position="362"/>
    </location>
</feature>
<dbReference type="PROSITE" id="PS50011">
    <property type="entry name" value="PROTEIN_KINASE_DOM"/>
    <property type="match status" value="1"/>
</dbReference>
<dbReference type="InterPro" id="IPR011009">
    <property type="entry name" value="Kinase-like_dom_sf"/>
</dbReference>
<dbReference type="GO" id="GO:0005634">
    <property type="term" value="C:nucleus"/>
    <property type="evidence" value="ECO:0007669"/>
    <property type="project" value="TreeGrafter"/>
</dbReference>
<keyword evidence="2" id="KW-0808">Transferase</keyword>
<evidence type="ECO:0000256" key="1">
    <source>
        <dbReference type="ARBA" id="ARBA00022527"/>
    </source>
</evidence>
<dbReference type="InterPro" id="IPR008271">
    <property type="entry name" value="Ser/Thr_kinase_AS"/>
</dbReference>
<dbReference type="EMBL" id="QUTA01007534">
    <property type="protein sequence ID" value="RHY06690.1"/>
    <property type="molecule type" value="Genomic_DNA"/>
</dbReference>
<reference evidence="8 9" key="1">
    <citation type="submission" date="2018-08" db="EMBL/GenBank/DDBJ databases">
        <title>Aphanomyces genome sequencing and annotation.</title>
        <authorList>
            <person name="Minardi D."/>
            <person name="Oidtmann B."/>
            <person name="Van Der Giezen M."/>
            <person name="Studholme D.J."/>
        </authorList>
    </citation>
    <scope>NUCLEOTIDE SEQUENCE [LARGE SCALE GENOMIC DNA]</scope>
    <source>
        <strain evidence="8 9">Yx</strain>
    </source>
</reference>
<evidence type="ECO:0000256" key="4">
    <source>
        <dbReference type="ARBA" id="ARBA00022777"/>
    </source>
</evidence>
<evidence type="ECO:0000256" key="3">
    <source>
        <dbReference type="ARBA" id="ARBA00022741"/>
    </source>
</evidence>
<evidence type="ECO:0000313" key="8">
    <source>
        <dbReference type="EMBL" id="RHY06690.1"/>
    </source>
</evidence>
<evidence type="ECO:0000256" key="2">
    <source>
        <dbReference type="ARBA" id="ARBA00022679"/>
    </source>
</evidence>
<proteinExistence type="predicted"/>
<evidence type="ECO:0000256" key="6">
    <source>
        <dbReference type="SAM" id="MobiDB-lite"/>
    </source>
</evidence>
<gene>
    <name evidence="8" type="ORF">DYB25_000096</name>
</gene>
<dbReference type="GO" id="GO:0004674">
    <property type="term" value="F:protein serine/threonine kinase activity"/>
    <property type="evidence" value="ECO:0007669"/>
    <property type="project" value="UniProtKB-KW"/>
</dbReference>
<dbReference type="InterPro" id="IPR051175">
    <property type="entry name" value="CLK_kinases"/>
</dbReference>
<dbReference type="SMART" id="SM00220">
    <property type="entry name" value="S_TKc"/>
    <property type="match status" value="1"/>
</dbReference>
<evidence type="ECO:0000256" key="5">
    <source>
        <dbReference type="ARBA" id="ARBA00022840"/>
    </source>
</evidence>
<feature type="domain" description="Protein kinase" evidence="7">
    <location>
        <begin position="378"/>
        <end position="714"/>
    </location>
</feature>
<dbReference type="VEuPathDB" id="FungiDB:H257_00558"/>
<keyword evidence="4" id="KW-0418">Kinase</keyword>
<dbReference type="SUPFAM" id="SSF56112">
    <property type="entry name" value="Protein kinase-like (PK-like)"/>
    <property type="match status" value="1"/>
</dbReference>
<keyword evidence="1" id="KW-0723">Serine/threonine-protein kinase</keyword>
<comment type="caution">
    <text evidence="8">The sequence shown here is derived from an EMBL/GenBank/DDBJ whole genome shotgun (WGS) entry which is preliminary data.</text>
</comment>
<keyword evidence="5" id="KW-0067">ATP-binding</keyword>
<dbReference type="Pfam" id="PF00069">
    <property type="entry name" value="Pkinase"/>
    <property type="match status" value="1"/>
</dbReference>
<organism evidence="8 9">
    <name type="scientific">Aphanomyces astaci</name>
    <name type="common">Crayfish plague agent</name>
    <dbReference type="NCBI Taxonomy" id="112090"/>
    <lineage>
        <taxon>Eukaryota</taxon>
        <taxon>Sar</taxon>
        <taxon>Stramenopiles</taxon>
        <taxon>Oomycota</taxon>
        <taxon>Saprolegniomycetes</taxon>
        <taxon>Saprolegniales</taxon>
        <taxon>Verrucalvaceae</taxon>
        <taxon>Aphanomyces</taxon>
    </lineage>
</organism>
<dbReference type="CDD" id="cd14134">
    <property type="entry name" value="PKc_CLK"/>
    <property type="match status" value="1"/>
</dbReference>
<dbReference type="VEuPathDB" id="FungiDB:H257_00560"/>
<dbReference type="InterPro" id="IPR000719">
    <property type="entry name" value="Prot_kinase_dom"/>
</dbReference>
<feature type="compositionally biased region" description="Low complexity" evidence="6">
    <location>
        <begin position="212"/>
        <end position="225"/>
    </location>
</feature>
<dbReference type="Gene3D" id="3.30.200.20">
    <property type="entry name" value="Phosphorylase Kinase, domain 1"/>
    <property type="match status" value="1"/>
</dbReference>
<keyword evidence="3" id="KW-0547">Nucleotide-binding</keyword>
<dbReference type="GO" id="GO:0003676">
    <property type="term" value="F:nucleic acid binding"/>
    <property type="evidence" value="ECO:0007669"/>
    <property type="project" value="InterPro"/>
</dbReference>
<dbReference type="PANTHER" id="PTHR45646:SF11">
    <property type="entry name" value="SERINE_THREONINE-PROTEIN KINASE DOA"/>
    <property type="match status" value="1"/>
</dbReference>
<evidence type="ECO:0000313" key="9">
    <source>
        <dbReference type="Proteomes" id="UP000266239"/>
    </source>
</evidence>
<name>A0A397AFZ7_APHAT</name>
<dbReference type="GO" id="GO:0005524">
    <property type="term" value="F:ATP binding"/>
    <property type="evidence" value="ECO:0007669"/>
    <property type="project" value="UniProtKB-KW"/>
</dbReference>
<dbReference type="Gene3D" id="3.30.70.330">
    <property type="match status" value="1"/>
</dbReference>
<accession>A0A397AFZ7</accession>
<dbReference type="InterPro" id="IPR035979">
    <property type="entry name" value="RBD_domain_sf"/>
</dbReference>
<feature type="region of interest" description="Disordered" evidence="6">
    <location>
        <begin position="165"/>
        <end position="184"/>
    </location>
</feature>
<evidence type="ECO:0000259" key="7">
    <source>
        <dbReference type="PROSITE" id="PS50011"/>
    </source>
</evidence>
<dbReference type="PROSITE" id="PS00108">
    <property type="entry name" value="PROTEIN_KINASE_ST"/>
    <property type="match status" value="1"/>
</dbReference>
<feature type="region of interest" description="Disordered" evidence="6">
    <location>
        <begin position="212"/>
        <end position="235"/>
    </location>
</feature>
<feature type="region of interest" description="Disordered" evidence="6">
    <location>
        <begin position="331"/>
        <end position="364"/>
    </location>
</feature>
<dbReference type="SUPFAM" id="SSF54928">
    <property type="entry name" value="RNA-binding domain, RBD"/>
    <property type="match status" value="1"/>
</dbReference>